<dbReference type="Proteomes" id="UP000639403">
    <property type="component" value="Unassembled WGS sequence"/>
</dbReference>
<evidence type="ECO:0000313" key="10">
    <source>
        <dbReference type="EMBL" id="KAF9811106.1"/>
    </source>
</evidence>
<reference evidence="10" key="2">
    <citation type="journal article" name="Front. Microbiol.">
        <title>Degradative Capacity of Two Strains of Rhodonia placenta: From Phenotype to Genotype.</title>
        <authorList>
            <person name="Kolle M."/>
            <person name="Horta M.A.C."/>
            <person name="Nowrousian M."/>
            <person name="Ohm R.A."/>
            <person name="Benz J.P."/>
            <person name="Pilgard A."/>
        </authorList>
    </citation>
    <scope>NUCLEOTIDE SEQUENCE</scope>
    <source>
        <strain evidence="10">FPRL280</strain>
    </source>
</reference>
<dbReference type="PANTHER" id="PTHR24305">
    <property type="entry name" value="CYTOCHROME P450"/>
    <property type="match status" value="1"/>
</dbReference>
<accession>A0A8H7P017</accession>
<dbReference type="InterPro" id="IPR050121">
    <property type="entry name" value="Cytochrome_P450_monoxygenase"/>
</dbReference>
<keyword evidence="5 9" id="KW-0479">Metal-binding</keyword>
<dbReference type="InterPro" id="IPR036396">
    <property type="entry name" value="Cyt_P450_sf"/>
</dbReference>
<keyword evidence="4 9" id="KW-0349">Heme</keyword>
<dbReference type="GO" id="GO:0016705">
    <property type="term" value="F:oxidoreductase activity, acting on paired donors, with incorporation or reduction of molecular oxygen"/>
    <property type="evidence" value="ECO:0007669"/>
    <property type="project" value="InterPro"/>
</dbReference>
<name>A0A8H7P017_9APHY</name>
<dbReference type="EMBL" id="JADOXO010000157">
    <property type="protein sequence ID" value="KAF9811106.1"/>
    <property type="molecule type" value="Genomic_DNA"/>
</dbReference>
<dbReference type="AlphaFoldDB" id="A0A8H7P017"/>
<dbReference type="PRINTS" id="PR00385">
    <property type="entry name" value="P450"/>
</dbReference>
<dbReference type="PANTHER" id="PTHR24305:SF166">
    <property type="entry name" value="CYTOCHROME P450 12A4, MITOCHONDRIAL-RELATED"/>
    <property type="match status" value="1"/>
</dbReference>
<keyword evidence="8" id="KW-0503">Monooxygenase</keyword>
<evidence type="ECO:0000256" key="1">
    <source>
        <dbReference type="ARBA" id="ARBA00001971"/>
    </source>
</evidence>
<keyword evidence="6" id="KW-0560">Oxidoreductase</keyword>
<organism evidence="10 11">
    <name type="scientific">Rhodonia placenta</name>
    <dbReference type="NCBI Taxonomy" id="104341"/>
    <lineage>
        <taxon>Eukaryota</taxon>
        <taxon>Fungi</taxon>
        <taxon>Dikarya</taxon>
        <taxon>Basidiomycota</taxon>
        <taxon>Agaricomycotina</taxon>
        <taxon>Agaricomycetes</taxon>
        <taxon>Polyporales</taxon>
        <taxon>Adustoporiaceae</taxon>
        <taxon>Rhodonia</taxon>
    </lineage>
</organism>
<evidence type="ECO:0008006" key="12">
    <source>
        <dbReference type="Google" id="ProtNLM"/>
    </source>
</evidence>
<dbReference type="InterPro" id="IPR001128">
    <property type="entry name" value="Cyt_P450"/>
</dbReference>
<dbReference type="GO" id="GO:0004497">
    <property type="term" value="F:monooxygenase activity"/>
    <property type="evidence" value="ECO:0007669"/>
    <property type="project" value="UniProtKB-KW"/>
</dbReference>
<dbReference type="PRINTS" id="PR00463">
    <property type="entry name" value="EP450I"/>
</dbReference>
<dbReference type="Pfam" id="PF00067">
    <property type="entry name" value="p450"/>
    <property type="match status" value="1"/>
</dbReference>
<dbReference type="InterPro" id="IPR002401">
    <property type="entry name" value="Cyt_P450_E_grp-I"/>
</dbReference>
<evidence type="ECO:0000256" key="6">
    <source>
        <dbReference type="ARBA" id="ARBA00023002"/>
    </source>
</evidence>
<gene>
    <name evidence="10" type="ORF">IEO21_06655</name>
</gene>
<feature type="binding site" description="axial binding residue" evidence="9">
    <location>
        <position position="506"/>
    </location>
    <ligand>
        <name>heme</name>
        <dbReference type="ChEBI" id="CHEBI:30413"/>
    </ligand>
    <ligandPart>
        <name>Fe</name>
        <dbReference type="ChEBI" id="CHEBI:18248"/>
    </ligandPart>
</feature>
<dbReference type="SUPFAM" id="SSF48264">
    <property type="entry name" value="Cytochrome P450"/>
    <property type="match status" value="1"/>
</dbReference>
<dbReference type="GO" id="GO:0005506">
    <property type="term" value="F:iron ion binding"/>
    <property type="evidence" value="ECO:0007669"/>
    <property type="project" value="InterPro"/>
</dbReference>
<dbReference type="GO" id="GO:0020037">
    <property type="term" value="F:heme binding"/>
    <property type="evidence" value="ECO:0007669"/>
    <property type="project" value="InterPro"/>
</dbReference>
<evidence type="ECO:0000256" key="8">
    <source>
        <dbReference type="ARBA" id="ARBA00023033"/>
    </source>
</evidence>
<comment type="pathway">
    <text evidence="2">Secondary metabolite biosynthesis.</text>
</comment>
<evidence type="ECO:0000256" key="2">
    <source>
        <dbReference type="ARBA" id="ARBA00005179"/>
    </source>
</evidence>
<keyword evidence="7 9" id="KW-0408">Iron</keyword>
<comment type="caution">
    <text evidence="10">The sequence shown here is derived from an EMBL/GenBank/DDBJ whole genome shotgun (WGS) entry which is preliminary data.</text>
</comment>
<evidence type="ECO:0000313" key="11">
    <source>
        <dbReference type="Proteomes" id="UP000639403"/>
    </source>
</evidence>
<comment type="cofactor">
    <cofactor evidence="1 9">
        <name>heme</name>
        <dbReference type="ChEBI" id="CHEBI:30413"/>
    </cofactor>
</comment>
<evidence type="ECO:0000256" key="7">
    <source>
        <dbReference type="ARBA" id="ARBA00023004"/>
    </source>
</evidence>
<evidence type="ECO:0000256" key="9">
    <source>
        <dbReference type="PIRSR" id="PIRSR602401-1"/>
    </source>
</evidence>
<sequence>MVTILAVCCALLAAVVGYVLSTFLALFLRQARSPLRNLNGPASPSFFMGNLREMHDMENNNLVARWENQFGSTFVYRGFVGGHRLMTTDPAAVSHIMGRAYDYTKPEFVRDSLASMASGREGLLTVEGEVHRRQVGVANPAFSTTHIRTLSPFFWVKAAQLRNMWLSIVDASSSDKQDGVRIDILHWLNRATLDVIGDAGFGYRFNSLSATAGSSEGETELAHAFSVIFSAARQFRIISVLQAWFPVLRKIHRNSTAMKEAHASIGAIGLSLIRERQSAVVSTEFAIPTGIGSAAGAEPQKAFEGRDLLSVLIRSNLSTEPSQRLSLSETLCQIATFITAGHETTSTALTWTLYALARAPDIQSRLREQLKAISVDSSDPSKPPAPEHLDVILSCTYLDYVVREALRLHAPVTSTMRVASADDVIPVSKPFYDRHGSVRTSIHVKKGDIITIPIQAMNKNTEVWGDDAAEFRPERWARQKSAGPPGLWANMLTFGNGNSTYGTRACIGFRFAINEIKIFLFVLVRDIEFLMDESIEIEKKVNVVARPWVKSEPDMGNQMPLYLRRVPP</sequence>
<reference evidence="10" key="1">
    <citation type="submission" date="2020-11" db="EMBL/GenBank/DDBJ databases">
        <authorList>
            <person name="Koelle M."/>
            <person name="Horta M.A.C."/>
            <person name="Nowrousian M."/>
            <person name="Ohm R.A."/>
            <person name="Benz P."/>
            <person name="Pilgard A."/>
        </authorList>
    </citation>
    <scope>NUCLEOTIDE SEQUENCE</scope>
    <source>
        <strain evidence="10">FPRL280</strain>
    </source>
</reference>
<comment type="similarity">
    <text evidence="3">Belongs to the cytochrome P450 family.</text>
</comment>
<evidence type="ECO:0000256" key="5">
    <source>
        <dbReference type="ARBA" id="ARBA00022723"/>
    </source>
</evidence>
<evidence type="ECO:0000256" key="3">
    <source>
        <dbReference type="ARBA" id="ARBA00010617"/>
    </source>
</evidence>
<evidence type="ECO:0000256" key="4">
    <source>
        <dbReference type="ARBA" id="ARBA00022617"/>
    </source>
</evidence>
<protein>
    <recommendedName>
        <fullName evidence="12">Cytochrome P450</fullName>
    </recommendedName>
</protein>
<dbReference type="Gene3D" id="1.10.630.10">
    <property type="entry name" value="Cytochrome P450"/>
    <property type="match status" value="1"/>
</dbReference>
<proteinExistence type="inferred from homology"/>